<evidence type="ECO:0000256" key="1">
    <source>
        <dbReference type="ARBA" id="ARBA00004167"/>
    </source>
</evidence>
<dbReference type="Proteomes" id="UP000013101">
    <property type="component" value="Unassembled WGS sequence"/>
</dbReference>
<evidence type="ECO:0000259" key="10">
    <source>
        <dbReference type="Pfam" id="PF26002"/>
    </source>
</evidence>
<comment type="subcellular location">
    <subcellularLocation>
        <location evidence="1">Membrane</location>
        <topology evidence="1">Single-pass membrane protein</topology>
    </subcellularLocation>
</comment>
<sequence length="395" mass="44104">MSEPQTLTRSNKVSFQEPPLPKSSLIIWIVGIGLLILLTWAWLFKLEEVSTGTGKVIPSSKEQVIQSLEGGILTKLNVKEGEIVERGQVLAQLDPTRFESNVGESESLLIASRATSARLRAEVSGAPLSFPEEVLKYPKLVKEETALYQSRRANLEESLAGLQQALVLVQQELEMTAPLVAKGAASEVEVLRLKREANDLRNQMNDIRNQYYVKAREELSKANTDVETQQQVVRGKSDTLNRTIFKSPVRGVVKEVDVMTLGGVVPQNGKLMTIVPLDEKLLVEARISPRDIAFIRPDQEALVKITAYDYSIYGGLKGKVTVISPDTLRDEVKQDQFYYRVYIRTDSDKLRNAAGQEFNITPGMVASVDIRTGAKTVMDYLIKPFNKAKEALRER</sequence>
<feature type="domain" description="Multidrug resistance protein MdtA-like barrel-sandwich hybrid" evidence="9">
    <location>
        <begin position="70"/>
        <end position="254"/>
    </location>
</feature>
<dbReference type="SUPFAM" id="SSF111369">
    <property type="entry name" value="HlyD-like secretion proteins"/>
    <property type="match status" value="1"/>
</dbReference>
<name>N9MJ89_9GAMM</name>
<dbReference type="InterPro" id="IPR058982">
    <property type="entry name" value="Beta-barrel_AprE"/>
</dbReference>
<dbReference type="STRING" id="70346.F897_01840"/>
<dbReference type="Pfam" id="PF25917">
    <property type="entry name" value="BSH_RND"/>
    <property type="match status" value="1"/>
</dbReference>
<dbReference type="InterPro" id="IPR006144">
    <property type="entry name" value="Secretion_HlyD_CS"/>
</dbReference>
<feature type="domain" description="AprE-like beta-barrel" evidence="10">
    <location>
        <begin position="281"/>
        <end position="373"/>
    </location>
</feature>
<evidence type="ECO:0000256" key="8">
    <source>
        <dbReference type="SAM" id="Phobius"/>
    </source>
</evidence>
<comment type="caution">
    <text evidence="11">The sequence shown here is derived from an EMBL/GenBank/DDBJ whole genome shotgun (WGS) entry which is preliminary data.</text>
</comment>
<dbReference type="PANTHER" id="PTHR30386:SF26">
    <property type="entry name" value="TRANSPORT PROTEIN COMB"/>
    <property type="match status" value="1"/>
</dbReference>
<evidence type="ECO:0000256" key="7">
    <source>
        <dbReference type="SAM" id="Coils"/>
    </source>
</evidence>
<dbReference type="OrthoDB" id="9775513at2"/>
<reference evidence="11 12" key="1">
    <citation type="submission" date="2013-02" db="EMBL/GenBank/DDBJ databases">
        <title>The Genome Sequence of Acinetobacter sp. NIPH 2171.</title>
        <authorList>
            <consortium name="The Broad Institute Genome Sequencing Platform"/>
            <consortium name="The Broad Institute Genome Sequencing Center for Infectious Disease"/>
            <person name="Cerqueira G."/>
            <person name="Feldgarden M."/>
            <person name="Courvalin P."/>
            <person name="Perichon B."/>
            <person name="Grillot-Courvalin C."/>
            <person name="Clermont D."/>
            <person name="Rocha E."/>
            <person name="Yoon E.-J."/>
            <person name="Nemec A."/>
            <person name="Walker B."/>
            <person name="Young S.K."/>
            <person name="Zeng Q."/>
            <person name="Gargeya S."/>
            <person name="Fitzgerald M."/>
            <person name="Haas B."/>
            <person name="Abouelleil A."/>
            <person name="Alvarado L."/>
            <person name="Arachchi H.M."/>
            <person name="Berlin A.M."/>
            <person name="Chapman S.B."/>
            <person name="Dewar J."/>
            <person name="Goldberg J."/>
            <person name="Griggs A."/>
            <person name="Gujja S."/>
            <person name="Hansen M."/>
            <person name="Howarth C."/>
            <person name="Imamovic A."/>
            <person name="Larimer J."/>
            <person name="McCowan C."/>
            <person name="Murphy C."/>
            <person name="Neiman D."/>
            <person name="Pearson M."/>
            <person name="Priest M."/>
            <person name="Roberts A."/>
            <person name="Saif S."/>
            <person name="Shea T."/>
            <person name="Sisk P."/>
            <person name="Sykes S."/>
            <person name="Wortman J."/>
            <person name="Nusbaum C."/>
            <person name="Birren B."/>
        </authorList>
    </citation>
    <scope>NUCLEOTIDE SEQUENCE [LARGE SCALE GENOMIC DNA]</scope>
    <source>
        <strain evidence="11 12">NIPH 2171</strain>
    </source>
</reference>
<dbReference type="InterPro" id="IPR058625">
    <property type="entry name" value="MdtA-like_BSH"/>
</dbReference>
<dbReference type="Gene3D" id="2.40.50.100">
    <property type="match status" value="1"/>
</dbReference>
<evidence type="ECO:0000313" key="11">
    <source>
        <dbReference type="EMBL" id="ENX08689.1"/>
    </source>
</evidence>
<dbReference type="GO" id="GO:0009306">
    <property type="term" value="P:protein secretion"/>
    <property type="evidence" value="ECO:0007669"/>
    <property type="project" value="InterPro"/>
</dbReference>
<proteinExistence type="inferred from homology"/>
<evidence type="ECO:0000256" key="5">
    <source>
        <dbReference type="ARBA" id="ARBA00022989"/>
    </source>
</evidence>
<evidence type="ECO:0000256" key="2">
    <source>
        <dbReference type="ARBA" id="ARBA00009477"/>
    </source>
</evidence>
<evidence type="ECO:0000256" key="4">
    <source>
        <dbReference type="ARBA" id="ARBA00022692"/>
    </source>
</evidence>
<feature type="transmembrane region" description="Helical" evidence="8">
    <location>
        <begin position="25"/>
        <end position="44"/>
    </location>
</feature>
<keyword evidence="3" id="KW-0813">Transport</keyword>
<dbReference type="EMBL" id="APRS01000012">
    <property type="protein sequence ID" value="ENX08689.1"/>
    <property type="molecule type" value="Genomic_DNA"/>
</dbReference>
<dbReference type="PRINTS" id="PR01490">
    <property type="entry name" value="RTXTOXIND"/>
</dbReference>
<feature type="coiled-coil region" evidence="7">
    <location>
        <begin position="152"/>
        <end position="232"/>
    </location>
</feature>
<dbReference type="PANTHER" id="PTHR30386">
    <property type="entry name" value="MEMBRANE FUSION SUBUNIT OF EMRAB-TOLC MULTIDRUG EFFLUX PUMP"/>
    <property type="match status" value="1"/>
</dbReference>
<dbReference type="GO" id="GO:0016020">
    <property type="term" value="C:membrane"/>
    <property type="evidence" value="ECO:0007669"/>
    <property type="project" value="UniProtKB-SubCell"/>
</dbReference>
<comment type="similarity">
    <text evidence="2">Belongs to the membrane fusion protein (MFP) (TC 8.A.1) family.</text>
</comment>
<dbReference type="Gene3D" id="1.10.287.470">
    <property type="entry name" value="Helix hairpin bin"/>
    <property type="match status" value="1"/>
</dbReference>
<keyword evidence="5 8" id="KW-1133">Transmembrane helix</keyword>
<evidence type="ECO:0000313" key="12">
    <source>
        <dbReference type="Proteomes" id="UP000013101"/>
    </source>
</evidence>
<keyword evidence="6 8" id="KW-0472">Membrane</keyword>
<dbReference type="RefSeq" id="WP_005235224.1">
    <property type="nucleotide sequence ID" value="NZ_CP083658.1"/>
</dbReference>
<dbReference type="HOGENOM" id="CLU_023976_8_0_6"/>
<dbReference type="AlphaFoldDB" id="N9MJ89"/>
<dbReference type="PROSITE" id="PS00543">
    <property type="entry name" value="HLYD_FAMILY"/>
    <property type="match status" value="1"/>
</dbReference>
<keyword evidence="7" id="KW-0175">Coiled coil</keyword>
<gene>
    <name evidence="11" type="ORF">F897_01840</name>
</gene>
<evidence type="ECO:0000256" key="3">
    <source>
        <dbReference type="ARBA" id="ARBA00022448"/>
    </source>
</evidence>
<dbReference type="Pfam" id="PF26002">
    <property type="entry name" value="Beta-barrel_AprE"/>
    <property type="match status" value="1"/>
</dbReference>
<accession>N9MJ89</accession>
<dbReference type="PATRIC" id="fig|1217693.3.peg.1768"/>
<dbReference type="InterPro" id="IPR050739">
    <property type="entry name" value="MFP"/>
</dbReference>
<evidence type="ECO:0000259" key="9">
    <source>
        <dbReference type="Pfam" id="PF25917"/>
    </source>
</evidence>
<organism evidence="11 12">
    <name type="scientific">Acinetobacter variabilis</name>
    <dbReference type="NCBI Taxonomy" id="70346"/>
    <lineage>
        <taxon>Bacteria</taxon>
        <taxon>Pseudomonadati</taxon>
        <taxon>Pseudomonadota</taxon>
        <taxon>Gammaproteobacteria</taxon>
        <taxon>Moraxellales</taxon>
        <taxon>Moraxellaceae</taxon>
        <taxon>Acinetobacter</taxon>
    </lineage>
</organism>
<evidence type="ECO:0000256" key="6">
    <source>
        <dbReference type="ARBA" id="ARBA00023136"/>
    </source>
</evidence>
<keyword evidence="4 8" id="KW-0812">Transmembrane</keyword>
<dbReference type="Gene3D" id="2.40.30.170">
    <property type="match status" value="1"/>
</dbReference>
<protein>
    <submittedName>
        <fullName evidence="11">Uncharacterized protein</fullName>
    </submittedName>
</protein>